<protein>
    <recommendedName>
        <fullName evidence="3">F-box domain-containing protein</fullName>
    </recommendedName>
</protein>
<evidence type="ECO:0008006" key="3">
    <source>
        <dbReference type="Google" id="ProtNLM"/>
    </source>
</evidence>
<comment type="caution">
    <text evidence="1">The sequence shown here is derived from an EMBL/GenBank/DDBJ whole genome shotgun (WGS) entry which is preliminary data.</text>
</comment>
<organism evidence="1 2">
    <name type="scientific">Ditylenchus destructor</name>
    <dbReference type="NCBI Taxonomy" id="166010"/>
    <lineage>
        <taxon>Eukaryota</taxon>
        <taxon>Metazoa</taxon>
        <taxon>Ecdysozoa</taxon>
        <taxon>Nematoda</taxon>
        <taxon>Chromadorea</taxon>
        <taxon>Rhabditida</taxon>
        <taxon>Tylenchina</taxon>
        <taxon>Tylenchomorpha</taxon>
        <taxon>Sphaerularioidea</taxon>
        <taxon>Anguinidae</taxon>
        <taxon>Anguininae</taxon>
        <taxon>Ditylenchus</taxon>
    </lineage>
</organism>
<reference evidence="1" key="1">
    <citation type="submission" date="2022-01" db="EMBL/GenBank/DDBJ databases">
        <title>Genome Sequence Resource for Two Populations of Ditylenchus destructor, the Migratory Endoparasitic Phytonematode.</title>
        <authorList>
            <person name="Zhang H."/>
            <person name="Lin R."/>
            <person name="Xie B."/>
        </authorList>
    </citation>
    <scope>NUCLEOTIDE SEQUENCE</scope>
    <source>
        <strain evidence="1">BazhouSP</strain>
    </source>
</reference>
<name>A0AAD4QWI1_9BILA</name>
<accession>A0AAD4QWI1</accession>
<dbReference type="AlphaFoldDB" id="A0AAD4QWI1"/>
<proteinExistence type="predicted"/>
<gene>
    <name evidence="1" type="ORF">DdX_20280</name>
</gene>
<dbReference type="EMBL" id="JAKKPZ010000547">
    <property type="protein sequence ID" value="KAI1694138.1"/>
    <property type="molecule type" value="Genomic_DNA"/>
</dbReference>
<evidence type="ECO:0000313" key="1">
    <source>
        <dbReference type="EMBL" id="KAI1694138.1"/>
    </source>
</evidence>
<sequence length="315" mass="36849">MTITVRLNSDILIDILRLLDRYKLDKISFTNRQFSAVIQTHLSSVPFRFLPYFFVNLTESNAQLEIINPNVPRWAKKKGNFEDLLPFCRDQSTKADLTILRLSPQGDAENVNLLEKLTHIWKENSLHILFLDPKEEMKLDEIVKRQKELFHRLFNLPPGTLNCAKLVLCLPDTPPKTMYNFKHYPALYDSPEVTFTATEHYFNGDDFIEYLHSIPENRQNNLAIRLNLYWKSMPELWIFDFDLFLGKIKQRFELATVPLSFRLVCYSSWHPTVELFEATNGTTSECFRVSQGDVPTDDRCFVIERFKISDLAGND</sequence>
<keyword evidence="2" id="KW-1185">Reference proteome</keyword>
<dbReference type="Proteomes" id="UP001201812">
    <property type="component" value="Unassembled WGS sequence"/>
</dbReference>
<evidence type="ECO:0000313" key="2">
    <source>
        <dbReference type="Proteomes" id="UP001201812"/>
    </source>
</evidence>